<keyword evidence="2" id="KW-0812">Transmembrane</keyword>
<dbReference type="InterPro" id="IPR029058">
    <property type="entry name" value="AB_hydrolase_fold"/>
</dbReference>
<evidence type="ECO:0000256" key="2">
    <source>
        <dbReference type="SAM" id="Phobius"/>
    </source>
</evidence>
<protein>
    <submittedName>
        <fullName evidence="4">Uncharacterized protein</fullName>
    </submittedName>
</protein>
<dbReference type="Gramene" id="CDP17341">
    <property type="protein sequence ID" value="CDP17341"/>
    <property type="gene ID" value="GSCOC_T00009670001"/>
</dbReference>
<organism evidence="4 5">
    <name type="scientific">Coffea canephora</name>
    <name type="common">Robusta coffee</name>
    <dbReference type="NCBI Taxonomy" id="49390"/>
    <lineage>
        <taxon>Eukaryota</taxon>
        <taxon>Viridiplantae</taxon>
        <taxon>Streptophyta</taxon>
        <taxon>Embryophyta</taxon>
        <taxon>Tracheophyta</taxon>
        <taxon>Spermatophyta</taxon>
        <taxon>Magnoliopsida</taxon>
        <taxon>eudicotyledons</taxon>
        <taxon>Gunneridae</taxon>
        <taxon>Pentapetalae</taxon>
        <taxon>asterids</taxon>
        <taxon>lamiids</taxon>
        <taxon>Gentianales</taxon>
        <taxon>Rubiaceae</taxon>
        <taxon>Ixoroideae</taxon>
        <taxon>Gardenieae complex</taxon>
        <taxon>Bertiereae - Coffeeae clade</taxon>
        <taxon>Coffeeae</taxon>
        <taxon>Coffea</taxon>
    </lineage>
</organism>
<dbReference type="Pfam" id="PF00450">
    <property type="entry name" value="Peptidase_S10"/>
    <property type="match status" value="1"/>
</dbReference>
<dbReference type="InterPro" id="IPR001563">
    <property type="entry name" value="Peptidase_S10"/>
</dbReference>
<keyword evidence="3" id="KW-0732">Signal</keyword>
<reference evidence="5" key="1">
    <citation type="journal article" date="2014" name="Science">
        <title>The coffee genome provides insight into the convergent evolution of caffeine biosynthesis.</title>
        <authorList>
            <person name="Denoeud F."/>
            <person name="Carretero-Paulet L."/>
            <person name="Dereeper A."/>
            <person name="Droc G."/>
            <person name="Guyot R."/>
            <person name="Pietrella M."/>
            <person name="Zheng C."/>
            <person name="Alberti A."/>
            <person name="Anthony F."/>
            <person name="Aprea G."/>
            <person name="Aury J.M."/>
            <person name="Bento P."/>
            <person name="Bernard M."/>
            <person name="Bocs S."/>
            <person name="Campa C."/>
            <person name="Cenci A."/>
            <person name="Combes M.C."/>
            <person name="Crouzillat D."/>
            <person name="Da Silva C."/>
            <person name="Daddiego L."/>
            <person name="De Bellis F."/>
            <person name="Dussert S."/>
            <person name="Garsmeur O."/>
            <person name="Gayraud T."/>
            <person name="Guignon V."/>
            <person name="Jahn K."/>
            <person name="Jamilloux V."/>
            <person name="Joet T."/>
            <person name="Labadie K."/>
            <person name="Lan T."/>
            <person name="Leclercq J."/>
            <person name="Lepelley M."/>
            <person name="Leroy T."/>
            <person name="Li L.T."/>
            <person name="Librado P."/>
            <person name="Lopez L."/>
            <person name="Munoz A."/>
            <person name="Noel B."/>
            <person name="Pallavicini A."/>
            <person name="Perrotta G."/>
            <person name="Poncet V."/>
            <person name="Pot D."/>
            <person name="Priyono X."/>
            <person name="Rigoreau M."/>
            <person name="Rouard M."/>
            <person name="Rozas J."/>
            <person name="Tranchant-Dubreuil C."/>
            <person name="VanBuren R."/>
            <person name="Zhang Q."/>
            <person name="Andrade A.C."/>
            <person name="Argout X."/>
            <person name="Bertrand B."/>
            <person name="de Kochko A."/>
            <person name="Graziosi G."/>
            <person name="Henry R.J."/>
            <person name="Jayarama X."/>
            <person name="Ming R."/>
            <person name="Nagai C."/>
            <person name="Rounsley S."/>
            <person name="Sankoff D."/>
            <person name="Giuliano G."/>
            <person name="Albert V.A."/>
            <person name="Wincker P."/>
            <person name="Lashermes P."/>
        </authorList>
    </citation>
    <scope>NUCLEOTIDE SEQUENCE [LARGE SCALE GENOMIC DNA]</scope>
    <source>
        <strain evidence="5">cv. DH200-94</strain>
    </source>
</reference>
<feature type="signal peptide" evidence="3">
    <location>
        <begin position="1"/>
        <end position="31"/>
    </location>
</feature>
<dbReference type="Gene3D" id="3.40.50.1820">
    <property type="entry name" value="alpha/beta hydrolase"/>
    <property type="match status" value="1"/>
</dbReference>
<comment type="similarity">
    <text evidence="1">Belongs to the peptidase S10 family.</text>
</comment>
<proteinExistence type="inferred from homology"/>
<dbReference type="Proteomes" id="UP000295252">
    <property type="component" value="Chromosome I"/>
</dbReference>
<evidence type="ECO:0000256" key="3">
    <source>
        <dbReference type="SAM" id="SignalP"/>
    </source>
</evidence>
<dbReference type="AlphaFoldDB" id="A0A068V9K9"/>
<dbReference type="GO" id="GO:0004185">
    <property type="term" value="F:serine-type carboxypeptidase activity"/>
    <property type="evidence" value="ECO:0007669"/>
    <property type="project" value="InterPro"/>
</dbReference>
<dbReference type="OrthoDB" id="443318at2759"/>
<keyword evidence="2" id="KW-1133">Transmembrane helix</keyword>
<dbReference type="InParanoid" id="A0A068V9K9"/>
<dbReference type="GO" id="GO:0006508">
    <property type="term" value="P:proteolysis"/>
    <property type="evidence" value="ECO:0007669"/>
    <property type="project" value="InterPro"/>
</dbReference>
<evidence type="ECO:0000313" key="5">
    <source>
        <dbReference type="Proteomes" id="UP000295252"/>
    </source>
</evidence>
<dbReference type="PANTHER" id="PTHR11802">
    <property type="entry name" value="SERINE PROTEASE FAMILY S10 SERINE CARBOXYPEPTIDASE"/>
    <property type="match status" value="1"/>
</dbReference>
<gene>
    <name evidence="4" type="ORF">GSCOC_T00009670001</name>
</gene>
<evidence type="ECO:0000256" key="1">
    <source>
        <dbReference type="ARBA" id="ARBA00009431"/>
    </source>
</evidence>
<name>A0A068V9K9_COFCA</name>
<dbReference type="PANTHER" id="PTHR11802:SF29">
    <property type="entry name" value="SERINE CARBOXYPEPTIDASE-LIKE 19"/>
    <property type="match status" value="1"/>
</dbReference>
<dbReference type="GO" id="GO:0016747">
    <property type="term" value="F:acyltransferase activity, transferring groups other than amino-acyl groups"/>
    <property type="evidence" value="ECO:0007669"/>
    <property type="project" value="TreeGrafter"/>
</dbReference>
<dbReference type="OMA" id="HEIDYSC"/>
<feature type="transmembrane region" description="Helical" evidence="2">
    <location>
        <begin position="93"/>
        <end position="112"/>
    </location>
</feature>
<feature type="transmembrane region" description="Helical" evidence="2">
    <location>
        <begin position="119"/>
        <end position="141"/>
    </location>
</feature>
<dbReference type="PhylomeDB" id="A0A068V9K9"/>
<dbReference type="EMBL" id="HG739239">
    <property type="protein sequence ID" value="CDP17341.1"/>
    <property type="molecule type" value="Genomic_DNA"/>
</dbReference>
<feature type="chain" id="PRO_5001658706" evidence="3">
    <location>
        <begin position="32"/>
        <end position="188"/>
    </location>
</feature>
<accession>A0A068V9K9</accession>
<evidence type="ECO:0000313" key="4">
    <source>
        <dbReference type="EMBL" id="CDP17341.1"/>
    </source>
</evidence>
<dbReference type="STRING" id="49390.A0A068V9K9"/>
<sequence>MDKVRRLFSSFCGNHFLLLVLVSVRPNLAVAGSVVKFLPGFEGPLPFELETGYIGVGESEDVQFFYYFVKSESNPQTDPLLIWLTGGPGCSSIRGLASGIGWLLCLSLCIYVSTPFPQVHLLCILILIFYSFDEVASMIFLDSPVGTGFSYARTAKASPSTDLQASEHNYEFLRKKTAIFVDKPFLAN</sequence>
<keyword evidence="5" id="KW-1185">Reference proteome</keyword>
<dbReference type="SUPFAM" id="SSF53474">
    <property type="entry name" value="alpha/beta-Hydrolases"/>
    <property type="match status" value="1"/>
</dbReference>
<keyword evidence="2" id="KW-0472">Membrane</keyword>
<dbReference type="GO" id="GO:0019748">
    <property type="term" value="P:secondary metabolic process"/>
    <property type="evidence" value="ECO:0007669"/>
    <property type="project" value="TreeGrafter"/>
</dbReference>